<keyword evidence="3" id="KW-0444">Lipid biosynthesis</keyword>
<feature type="transmembrane region" description="Helical" evidence="12">
    <location>
        <begin position="313"/>
        <end position="333"/>
    </location>
</feature>
<reference evidence="13 15" key="2">
    <citation type="submission" date="2018-07" db="EMBL/GenBank/DDBJ databases">
        <title>Genomic Encyclopedia of Type Strains, Phase IV (KMG-IV): sequencing the most valuable type-strain genomes for metagenomic binning, comparative biology and taxonomic classification.</title>
        <authorList>
            <person name="Goeker M."/>
        </authorList>
    </citation>
    <scope>NUCLEOTIDE SEQUENCE [LARGE SCALE GENOMIC DNA]</scope>
    <source>
        <strain evidence="13 15">DSM 19728</strain>
    </source>
</reference>
<gene>
    <name evidence="13" type="ORF">DFR66_101236</name>
    <name evidence="14" type="ORF">IQ02_00234</name>
</gene>
<dbReference type="InterPro" id="IPR048254">
    <property type="entry name" value="CDP_ALCOHOL_P_TRANSF_CS"/>
</dbReference>
<comment type="similarity">
    <text evidence="2 11">Belongs to the CDP-alcohol phosphatidyltransferase class-I family.</text>
</comment>
<keyword evidence="7" id="KW-0443">Lipid metabolism</keyword>
<feature type="transmembrane region" description="Helical" evidence="12">
    <location>
        <begin position="99"/>
        <end position="117"/>
    </location>
</feature>
<evidence type="ECO:0000256" key="9">
    <source>
        <dbReference type="ARBA" id="ARBA00023209"/>
    </source>
</evidence>
<sequence>MTIKKHIPNIITLLNLFCGCIALVFAFNQNFEMAFFFVCLGIFLDFFDGFFARLFNVSSPLGLQLDSLADMVTSGVVPGLVMSQMMIDNSSTAVIGHLQIFPYLGFLITLGSCFRLANFNIDTRQTDSFIGLPTPANALFILSLPLVLKYTESIFVIEILTNQWVLLAISILSAYILNAEIPLFSLKIKKFNFKDNTLQIVFLICSLLLLIFLEYLGIPLVILFYVLLSVVNNKVSSRTIVQEEIVKTESKNIIKMKVIFTSLYGIFIITAIITHIWTVIIAFTETGFFSGILSLFLPFLAEIYWMFKMFGINNLYACIALTHLILAIPFSLFGRKQ</sequence>
<evidence type="ECO:0000313" key="15">
    <source>
        <dbReference type="Proteomes" id="UP000254518"/>
    </source>
</evidence>
<feature type="transmembrane region" description="Helical" evidence="12">
    <location>
        <begin position="198"/>
        <end position="228"/>
    </location>
</feature>
<protein>
    <submittedName>
        <fullName evidence="14">CDP-diacylglycerol--serine O-phosphatidyltransferase</fullName>
    </submittedName>
</protein>
<reference evidence="14 16" key="1">
    <citation type="journal article" date="2015" name="Stand. Genomic Sci.">
        <title>Genomic Encyclopedia of Bacterial and Archaeal Type Strains, Phase III: the genomes of soil and plant-associated and newly described type strains.</title>
        <authorList>
            <person name="Whitman W.B."/>
            <person name="Woyke T."/>
            <person name="Klenk H.P."/>
            <person name="Zhou Y."/>
            <person name="Lilburn T.G."/>
            <person name="Beck B.J."/>
            <person name="De Vos P."/>
            <person name="Vandamme P."/>
            <person name="Eisen J.A."/>
            <person name="Garrity G."/>
            <person name="Hugenholtz P."/>
            <person name="Kyrpides N.C."/>
        </authorList>
    </citation>
    <scope>NUCLEOTIDE SEQUENCE [LARGE SCALE GENOMIC DNA]</scope>
    <source>
        <strain evidence="14 16">CGMCC 1.5380</strain>
    </source>
</reference>
<accession>A0A562Q5R1</accession>
<evidence type="ECO:0000256" key="4">
    <source>
        <dbReference type="ARBA" id="ARBA00022679"/>
    </source>
</evidence>
<evidence type="ECO:0000256" key="11">
    <source>
        <dbReference type="RuleBase" id="RU003750"/>
    </source>
</evidence>
<evidence type="ECO:0000256" key="1">
    <source>
        <dbReference type="ARBA" id="ARBA00004141"/>
    </source>
</evidence>
<evidence type="ECO:0000256" key="8">
    <source>
        <dbReference type="ARBA" id="ARBA00023136"/>
    </source>
</evidence>
<evidence type="ECO:0000256" key="2">
    <source>
        <dbReference type="ARBA" id="ARBA00010441"/>
    </source>
</evidence>
<keyword evidence="4 11" id="KW-0808">Transferase</keyword>
<dbReference type="PROSITE" id="PS51257">
    <property type="entry name" value="PROKAR_LIPOPROTEIN"/>
    <property type="match status" value="1"/>
</dbReference>
<keyword evidence="8 12" id="KW-0472">Membrane</keyword>
<feature type="transmembrane region" description="Helical" evidence="12">
    <location>
        <begin position="7"/>
        <end position="27"/>
    </location>
</feature>
<dbReference type="GO" id="GO:0016780">
    <property type="term" value="F:phosphotransferase activity, for other substituted phosphate groups"/>
    <property type="evidence" value="ECO:0007669"/>
    <property type="project" value="InterPro"/>
</dbReference>
<dbReference type="PANTHER" id="PTHR14269:SF61">
    <property type="entry name" value="CDP-DIACYLGLYCEROL--SERINE O-PHOSPHATIDYLTRANSFERASE"/>
    <property type="match status" value="1"/>
</dbReference>
<feature type="transmembrane region" description="Helical" evidence="12">
    <location>
        <begin position="287"/>
        <end position="307"/>
    </location>
</feature>
<evidence type="ECO:0000256" key="6">
    <source>
        <dbReference type="ARBA" id="ARBA00022989"/>
    </source>
</evidence>
<dbReference type="InterPro" id="IPR000462">
    <property type="entry name" value="CDP-OH_P_trans"/>
</dbReference>
<keyword evidence="9" id="KW-0594">Phospholipid biosynthesis</keyword>
<comment type="caution">
    <text evidence="14">The sequence shown here is derived from an EMBL/GenBank/DDBJ whole genome shotgun (WGS) entry which is preliminary data.</text>
</comment>
<organism evidence="14 16">
    <name type="scientific">Flavobacterium glaciei</name>
    <dbReference type="NCBI Taxonomy" id="386300"/>
    <lineage>
        <taxon>Bacteria</taxon>
        <taxon>Pseudomonadati</taxon>
        <taxon>Bacteroidota</taxon>
        <taxon>Flavobacteriia</taxon>
        <taxon>Flavobacteriales</taxon>
        <taxon>Flavobacteriaceae</taxon>
        <taxon>Flavobacterium</taxon>
    </lineage>
</organism>
<dbReference type="PROSITE" id="PS00379">
    <property type="entry name" value="CDP_ALCOHOL_P_TRANSF"/>
    <property type="match status" value="1"/>
</dbReference>
<evidence type="ECO:0000256" key="10">
    <source>
        <dbReference type="ARBA" id="ARBA00023264"/>
    </source>
</evidence>
<feature type="transmembrane region" description="Helical" evidence="12">
    <location>
        <begin position="154"/>
        <end position="177"/>
    </location>
</feature>
<evidence type="ECO:0000256" key="7">
    <source>
        <dbReference type="ARBA" id="ARBA00023098"/>
    </source>
</evidence>
<dbReference type="GO" id="GO:0008654">
    <property type="term" value="P:phospholipid biosynthetic process"/>
    <property type="evidence" value="ECO:0007669"/>
    <property type="project" value="UniProtKB-KW"/>
</dbReference>
<keyword evidence="6 12" id="KW-1133">Transmembrane helix</keyword>
<dbReference type="PANTHER" id="PTHR14269">
    <property type="entry name" value="CDP-DIACYLGLYCEROL--GLYCEROL-3-PHOSPHATE 3-PHOSPHATIDYLTRANSFERASE-RELATED"/>
    <property type="match status" value="1"/>
</dbReference>
<dbReference type="Pfam" id="PF01066">
    <property type="entry name" value="CDP-OH_P_transf"/>
    <property type="match status" value="1"/>
</dbReference>
<comment type="subcellular location">
    <subcellularLocation>
        <location evidence="1">Membrane</location>
        <topology evidence="1">Multi-pass membrane protein</topology>
    </subcellularLocation>
</comment>
<keyword evidence="15" id="KW-1185">Reference proteome</keyword>
<evidence type="ECO:0000256" key="3">
    <source>
        <dbReference type="ARBA" id="ARBA00022516"/>
    </source>
</evidence>
<dbReference type="Proteomes" id="UP000254518">
    <property type="component" value="Unassembled WGS sequence"/>
</dbReference>
<evidence type="ECO:0000256" key="5">
    <source>
        <dbReference type="ARBA" id="ARBA00022692"/>
    </source>
</evidence>
<dbReference type="InterPro" id="IPR043130">
    <property type="entry name" value="CDP-OH_PTrfase_TM_dom"/>
</dbReference>
<dbReference type="EMBL" id="QQBA01000001">
    <property type="protein sequence ID" value="RDI58308.1"/>
    <property type="molecule type" value="Genomic_DNA"/>
</dbReference>
<proteinExistence type="inferred from homology"/>
<feature type="transmembrane region" description="Helical" evidence="12">
    <location>
        <begin position="258"/>
        <end position="280"/>
    </location>
</feature>
<feature type="transmembrane region" description="Helical" evidence="12">
    <location>
        <begin position="33"/>
        <end position="55"/>
    </location>
</feature>
<keyword evidence="5 12" id="KW-0812">Transmembrane</keyword>
<dbReference type="AlphaFoldDB" id="A0A562Q5R1"/>
<evidence type="ECO:0000313" key="16">
    <source>
        <dbReference type="Proteomes" id="UP000321392"/>
    </source>
</evidence>
<dbReference type="Proteomes" id="UP000321392">
    <property type="component" value="Unassembled WGS sequence"/>
</dbReference>
<dbReference type="OrthoDB" id="9777147at2"/>
<evidence type="ECO:0000313" key="13">
    <source>
        <dbReference type="EMBL" id="RDI58308.1"/>
    </source>
</evidence>
<dbReference type="InterPro" id="IPR050324">
    <property type="entry name" value="CDP-alcohol_PTase-I"/>
</dbReference>
<name>A0A562Q5R1_9FLAO</name>
<dbReference type="GO" id="GO:0016020">
    <property type="term" value="C:membrane"/>
    <property type="evidence" value="ECO:0007669"/>
    <property type="project" value="UniProtKB-SubCell"/>
</dbReference>
<dbReference type="Gene3D" id="1.20.120.1760">
    <property type="match status" value="1"/>
</dbReference>
<evidence type="ECO:0000256" key="12">
    <source>
        <dbReference type="SAM" id="Phobius"/>
    </source>
</evidence>
<keyword evidence="10" id="KW-1208">Phospholipid metabolism</keyword>
<feature type="transmembrane region" description="Helical" evidence="12">
    <location>
        <begin position="129"/>
        <end position="148"/>
    </location>
</feature>
<dbReference type="EMBL" id="VLKX01000001">
    <property type="protein sequence ID" value="TWI52095.1"/>
    <property type="molecule type" value="Genomic_DNA"/>
</dbReference>
<evidence type="ECO:0000313" key="14">
    <source>
        <dbReference type="EMBL" id="TWI52095.1"/>
    </source>
</evidence>
<reference evidence="14" key="3">
    <citation type="submission" date="2019-07" db="EMBL/GenBank/DDBJ databases">
        <authorList>
            <person name="Whitman W."/>
            <person name="Huntemann M."/>
            <person name="Clum A."/>
            <person name="Pillay M."/>
            <person name="Palaniappan K."/>
            <person name="Varghese N."/>
            <person name="Mikhailova N."/>
            <person name="Stamatis D."/>
            <person name="Reddy T."/>
            <person name="Daum C."/>
            <person name="Shapiro N."/>
            <person name="Ivanova N."/>
            <person name="Kyrpides N."/>
            <person name="Woyke T."/>
        </authorList>
    </citation>
    <scope>NUCLEOTIDE SEQUENCE</scope>
    <source>
        <strain evidence="14">CGMCC 1.5380</strain>
    </source>
</reference>